<organism evidence="1 2">
    <name type="scientific">Acanthoscelides obtectus</name>
    <name type="common">Bean weevil</name>
    <name type="synonym">Bruchus obtectus</name>
    <dbReference type="NCBI Taxonomy" id="200917"/>
    <lineage>
        <taxon>Eukaryota</taxon>
        <taxon>Metazoa</taxon>
        <taxon>Ecdysozoa</taxon>
        <taxon>Arthropoda</taxon>
        <taxon>Hexapoda</taxon>
        <taxon>Insecta</taxon>
        <taxon>Pterygota</taxon>
        <taxon>Neoptera</taxon>
        <taxon>Endopterygota</taxon>
        <taxon>Coleoptera</taxon>
        <taxon>Polyphaga</taxon>
        <taxon>Cucujiformia</taxon>
        <taxon>Chrysomeloidea</taxon>
        <taxon>Chrysomelidae</taxon>
        <taxon>Bruchinae</taxon>
        <taxon>Bruchini</taxon>
        <taxon>Acanthoscelides</taxon>
    </lineage>
</organism>
<accession>A0A9P0PB15</accession>
<dbReference type="Proteomes" id="UP001152888">
    <property type="component" value="Unassembled WGS sequence"/>
</dbReference>
<dbReference type="AlphaFoldDB" id="A0A9P0PB15"/>
<protein>
    <submittedName>
        <fullName evidence="1">Uncharacterized protein</fullName>
    </submittedName>
</protein>
<evidence type="ECO:0000313" key="1">
    <source>
        <dbReference type="EMBL" id="CAH1974884.1"/>
    </source>
</evidence>
<evidence type="ECO:0000313" key="2">
    <source>
        <dbReference type="Proteomes" id="UP001152888"/>
    </source>
</evidence>
<reference evidence="1" key="1">
    <citation type="submission" date="2022-03" db="EMBL/GenBank/DDBJ databases">
        <authorList>
            <person name="Sayadi A."/>
        </authorList>
    </citation>
    <scope>NUCLEOTIDE SEQUENCE</scope>
</reference>
<proteinExistence type="predicted"/>
<gene>
    <name evidence="1" type="ORF">ACAOBT_LOCUS11337</name>
</gene>
<name>A0A9P0PB15_ACAOB</name>
<dbReference type="EMBL" id="CAKOFQ010006830">
    <property type="protein sequence ID" value="CAH1974884.1"/>
    <property type="molecule type" value="Genomic_DNA"/>
</dbReference>
<keyword evidence="2" id="KW-1185">Reference proteome</keyword>
<sequence>MFEWKILNQIRFTCAKINQHTPRRYVNFDVHFELLSKSLSPFFEARICLHEIVNQYCNIPDESLYFNSLKFARK</sequence>
<comment type="caution">
    <text evidence="1">The sequence shown here is derived from an EMBL/GenBank/DDBJ whole genome shotgun (WGS) entry which is preliminary data.</text>
</comment>